<organism evidence="1 2">
    <name type="scientific">Pangasianodon gigas</name>
    <name type="common">Mekong giant catfish</name>
    <name type="synonym">Pangasius gigas</name>
    <dbReference type="NCBI Taxonomy" id="30993"/>
    <lineage>
        <taxon>Eukaryota</taxon>
        <taxon>Metazoa</taxon>
        <taxon>Chordata</taxon>
        <taxon>Craniata</taxon>
        <taxon>Vertebrata</taxon>
        <taxon>Euteleostomi</taxon>
        <taxon>Actinopterygii</taxon>
        <taxon>Neopterygii</taxon>
        <taxon>Teleostei</taxon>
        <taxon>Ostariophysi</taxon>
        <taxon>Siluriformes</taxon>
        <taxon>Pangasiidae</taxon>
        <taxon>Pangasianodon</taxon>
    </lineage>
</organism>
<keyword evidence="2" id="KW-1185">Reference proteome</keyword>
<protein>
    <submittedName>
        <fullName evidence="1">Uncharacterized protein</fullName>
    </submittedName>
</protein>
<dbReference type="Proteomes" id="UP000829447">
    <property type="component" value="Linkage Group LG14"/>
</dbReference>
<reference evidence="1 2" key="1">
    <citation type="journal article" date="2022" name="bioRxiv">
        <title>An ancient truncated duplication of the anti-Mullerian hormone receptor type 2 gene is a potential conserved master sex determinant in the Pangasiidae catfish family.</title>
        <authorList>
            <person name="Wen M."/>
            <person name="Pan Q."/>
            <person name="Jouanno E."/>
            <person name="Montfort J."/>
            <person name="Zahm M."/>
            <person name="Cabau C."/>
            <person name="Klopp C."/>
            <person name="Iampietro C."/>
            <person name="Roques C."/>
            <person name="Bouchez O."/>
            <person name="Castinel A."/>
            <person name="Donnadieu C."/>
            <person name="Parrinello H."/>
            <person name="Poncet C."/>
            <person name="Belmonte E."/>
            <person name="Gautier V."/>
            <person name="Avarre J.-C."/>
            <person name="Dugue R."/>
            <person name="Gustiano R."/>
            <person name="Ha T.T.T."/>
            <person name="Campet M."/>
            <person name="Sriphairoj K."/>
            <person name="Ribolli J."/>
            <person name="de Almeida F.L."/>
            <person name="Desvignes T."/>
            <person name="Postlethwait J.H."/>
            <person name="Bucao C.F."/>
            <person name="Robinson-Rechavi M."/>
            <person name="Bobe J."/>
            <person name="Herpin A."/>
            <person name="Guiguen Y."/>
        </authorList>
    </citation>
    <scope>NUCLEOTIDE SEQUENCE [LARGE SCALE GENOMIC DNA]</scope>
    <source>
        <strain evidence="1">YG-Dec2019</strain>
    </source>
</reference>
<evidence type="ECO:0000313" key="2">
    <source>
        <dbReference type="Proteomes" id="UP000829447"/>
    </source>
</evidence>
<comment type="caution">
    <text evidence="1">The sequence shown here is derived from an EMBL/GenBank/DDBJ whole genome shotgun (WGS) entry which is preliminary data.</text>
</comment>
<dbReference type="EMBL" id="CM040467">
    <property type="protein sequence ID" value="MCI4386214.1"/>
    <property type="molecule type" value="Genomic_DNA"/>
</dbReference>
<accession>A0ACC5X4D8</accession>
<name>A0ACC5X4D8_PANGG</name>
<sequence length="720" mass="81147">MANDSPASSLDKIDFSSLMDPAGIFELVQMVGSGSYGQVFKGAHVRSGQPVAIKVINAMGAAQEELKSEINLLKTQSHHRNIATYYGAFIKKDTPLMGDQLWLVMEFCGGGSVSDLIHSTKEKHLNEDWTAFISGEILKGLAHLHKYKIIHRDIKGQNVLLTESAEVKLVDFGVSAQSDSTICKQNTFIGTPYWMAPEVIECQENPNGAYDCKSDVWSLGITAIEMAEGKPPLCGVSPMKAMLLIAQSEAPTLSPGKWSENFQSFIKGCLVKDHTRRLSANKLLNHEFISNIQKQIRGIRHEIVAHMNKHKEEKRQAEERREAQRMEKEKESILAESPPRKGVLGPRMTNQDERELKRKLDEEHLKRKQWERNIIKSEMRRQYNMIQQQQQQQNSPGFYHQDLIIDNLAVDKQNFHNNHPHAQKIHPPSPNLQRSQLAYPSFPKTKCCYSAQPPMQQQNRRSPSSPIPVPQICISPQNETGVKMRRQSPDSAKHDLRNYNSWNADLDHEHKRRSASHSPCRRGQQRNLNDENGSNLRSNMRRFSGSHECLMYSGQIDLAASAPESSLRHMIGHRDRRLYSVPHANFLGVPQPNLLPSLAYLEEKENNKKGRRHSSHNDLSSACLEDDLGSLNVNRKNIPHSRSTCGQDLIWAIQDLPQKSKHGIVNSVKSVIRSLGLSPRGSPRQSPGSSRSASPSISPTPSTPSDSPFSPPVEWPIRPY</sequence>
<proteinExistence type="predicted"/>
<gene>
    <name evidence="1" type="ORF">PGIGA_G00059990</name>
</gene>
<evidence type="ECO:0000313" key="1">
    <source>
        <dbReference type="EMBL" id="MCI4386214.1"/>
    </source>
</evidence>